<keyword evidence="10" id="KW-1278">Translocase</keyword>
<keyword evidence="3" id="KW-0813">Transport</keyword>
<dbReference type="InterPro" id="IPR003439">
    <property type="entry name" value="ABC_transporter-like_ATP-bd"/>
</dbReference>
<feature type="transmembrane region" description="Helical" evidence="14">
    <location>
        <begin position="634"/>
        <end position="656"/>
    </location>
</feature>
<dbReference type="InterPro" id="IPR017871">
    <property type="entry name" value="ABC_transporter-like_CS"/>
</dbReference>
<dbReference type="SUPFAM" id="SSF52540">
    <property type="entry name" value="P-loop containing nucleoside triphosphate hydrolases"/>
    <property type="match status" value="2"/>
</dbReference>
<keyword evidence="7" id="KW-0677">Repeat</keyword>
<evidence type="ECO:0000256" key="7">
    <source>
        <dbReference type="ARBA" id="ARBA00022737"/>
    </source>
</evidence>
<evidence type="ECO:0000256" key="14">
    <source>
        <dbReference type="SAM" id="Phobius"/>
    </source>
</evidence>
<dbReference type="CDD" id="cd03215">
    <property type="entry name" value="ABC_Carb_Monos_II"/>
    <property type="match status" value="1"/>
</dbReference>
<keyword evidence="5 16" id="KW-0762">Sugar transport</keyword>
<keyword evidence="6 14" id="KW-0812">Transmembrane</keyword>
<feature type="transmembrane region" description="Helical" evidence="14">
    <location>
        <begin position="577"/>
        <end position="601"/>
    </location>
</feature>
<feature type="transmembrane region" description="Helical" evidence="14">
    <location>
        <begin position="608"/>
        <end position="628"/>
    </location>
</feature>
<evidence type="ECO:0000256" key="12">
    <source>
        <dbReference type="ARBA" id="ARBA00023136"/>
    </source>
</evidence>
<dbReference type="CDD" id="cd06579">
    <property type="entry name" value="TM_PBP1_transp_AraH_like"/>
    <property type="match status" value="1"/>
</dbReference>
<evidence type="ECO:0000256" key="1">
    <source>
        <dbReference type="ARBA" id="ARBA00004651"/>
    </source>
</evidence>
<feature type="region of interest" description="Disordered" evidence="13">
    <location>
        <begin position="1"/>
        <end position="27"/>
    </location>
</feature>
<feature type="domain" description="ABC transporter" evidence="15">
    <location>
        <begin position="272"/>
        <end position="516"/>
    </location>
</feature>
<feature type="transmembrane region" description="Helical" evidence="14">
    <location>
        <begin position="703"/>
        <end position="724"/>
    </location>
</feature>
<keyword evidence="8" id="KW-0547">Nucleotide-binding</keyword>
<evidence type="ECO:0000256" key="3">
    <source>
        <dbReference type="ARBA" id="ARBA00022448"/>
    </source>
</evidence>
<comment type="similarity">
    <text evidence="2">Belongs to the ABC transporter superfamily.</text>
</comment>
<dbReference type="PANTHER" id="PTHR43790:SF3">
    <property type="entry name" value="D-ALLOSE IMPORT ATP-BINDING PROTEIN ALSA-RELATED"/>
    <property type="match status" value="1"/>
</dbReference>
<protein>
    <submittedName>
        <fullName evidence="16">ABC-type sugar transport system ATPase subunit/ribose/xylose/arabinose/galactoside ABC-type transport system permease subunit</fullName>
    </submittedName>
</protein>
<dbReference type="CDD" id="cd03216">
    <property type="entry name" value="ABC_Carb_Monos_I"/>
    <property type="match status" value="1"/>
</dbReference>
<keyword evidence="11 14" id="KW-1133">Transmembrane helix</keyword>
<keyword evidence="4" id="KW-1003">Cell membrane</keyword>
<dbReference type="EMBL" id="JAUSVX010000001">
    <property type="protein sequence ID" value="MDQ0468099.1"/>
    <property type="molecule type" value="Genomic_DNA"/>
</dbReference>
<dbReference type="SMART" id="SM00382">
    <property type="entry name" value="AAA"/>
    <property type="match status" value="2"/>
</dbReference>
<dbReference type="PROSITE" id="PS00211">
    <property type="entry name" value="ABC_TRANSPORTER_1"/>
    <property type="match status" value="1"/>
</dbReference>
<gene>
    <name evidence="16" type="ORF">QO011_001094</name>
</gene>
<sequence>MTGEAGLSAPRSGGAPSAAPGPAAAAGLRGASKRFGGTLALDDVGFELRPGEVLALLGENGAGKSTCVKLLAGVYQPDAGTVLLDGEPVRWRSPLDARRHGIVVMHQHPGLFGDLSVAENLFMGHMPQGALGGIDAAAMRSTARELIEVVGLACGPDTPLGSLRTSEQQLVEIARALSLQARVLIMDEPTAALSLREVERLFAVVAGLKARGVAMMFVGHRMDEIFRISDRIAVLRDGRLVGVEATRELGRDRAVQMMIGRPLSAVYPERRARIGEVAVEVRHLARAGTFADISFAVRAGEVLGLGGLVGSGRTEIARVLFGIDQPTGGEILVAGAARRFASPVEAMQAGIAYVSEDRLGQSLVMDFPVLDNASLPVVDKATIAGLVWRRREIALVKPHLDRLRLKFRSFDQPVKTLSGGNQQKVVLSKWLATGPRVLILDEPTQGIDVQSKAEVHAMIAELARQGLAIVLISSELPELIGMCDRIVVLREGRLTAEFSGADVDQERVIRAATDADGAAPDRRLPGPGAAPTDRAGRPEAPIPALRRFLASRELGLAAAIAAVVLPIAVLNPRMLGAANLTALAMDAALLMIAAAAQMLVILTRNIDLSVASVIGLAAYGSASAMHAWPGLPVSGGVAVGCAIGLACGLVNGLVVTLGRVPSIVVTLGTLAVFRGVNSLWAGGRQISADQVPQAWLDLTSARILGVPMVILIAAATLALIALALRRLPIGRELYAIGSNPDGAALIGIRSTALVLGAFAVAGLLAGFDGALWASRYATIDARVAMGFELTVIAAVVVGGVAIRGGAGTVAGMVLGALTLLVIRNGLTLVRVDPLWLQGVYGLIILVAVGIDALLARRAHATGGRAP</sequence>
<name>A0ABU0J1G6_9HYPH</name>
<evidence type="ECO:0000256" key="13">
    <source>
        <dbReference type="SAM" id="MobiDB-lite"/>
    </source>
</evidence>
<proteinExistence type="inferred from homology"/>
<feature type="domain" description="ABC transporter" evidence="15">
    <location>
        <begin position="26"/>
        <end position="262"/>
    </location>
</feature>
<feature type="transmembrane region" description="Helical" evidence="14">
    <location>
        <begin position="809"/>
        <end position="828"/>
    </location>
</feature>
<feature type="transmembrane region" description="Helical" evidence="14">
    <location>
        <begin position="745"/>
        <end position="767"/>
    </location>
</feature>
<keyword evidence="17" id="KW-1185">Reference proteome</keyword>
<feature type="region of interest" description="Disordered" evidence="13">
    <location>
        <begin position="514"/>
        <end position="539"/>
    </location>
</feature>
<dbReference type="Pfam" id="PF00005">
    <property type="entry name" value="ABC_tran"/>
    <property type="match status" value="2"/>
</dbReference>
<dbReference type="RefSeq" id="WP_307268698.1">
    <property type="nucleotide sequence ID" value="NZ_JAUSVX010000001.1"/>
</dbReference>
<comment type="caution">
    <text evidence="16">The sequence shown here is derived from an EMBL/GenBank/DDBJ whole genome shotgun (WGS) entry which is preliminary data.</text>
</comment>
<accession>A0ABU0J1G6</accession>
<evidence type="ECO:0000256" key="8">
    <source>
        <dbReference type="ARBA" id="ARBA00022741"/>
    </source>
</evidence>
<dbReference type="InterPro" id="IPR003593">
    <property type="entry name" value="AAA+_ATPase"/>
</dbReference>
<dbReference type="PROSITE" id="PS50893">
    <property type="entry name" value="ABC_TRANSPORTER_2"/>
    <property type="match status" value="2"/>
</dbReference>
<keyword evidence="9" id="KW-0067">ATP-binding</keyword>
<feature type="transmembrane region" description="Helical" evidence="14">
    <location>
        <begin position="779"/>
        <end position="802"/>
    </location>
</feature>
<comment type="subcellular location">
    <subcellularLocation>
        <location evidence="1">Cell membrane</location>
        <topology evidence="1">Multi-pass membrane protein</topology>
    </subcellularLocation>
</comment>
<dbReference type="InterPro" id="IPR050107">
    <property type="entry name" value="ABC_carbohydrate_import_ATPase"/>
</dbReference>
<feature type="transmembrane region" description="Helical" evidence="14">
    <location>
        <begin position="834"/>
        <end position="854"/>
    </location>
</feature>
<organism evidence="16 17">
    <name type="scientific">Labrys wisconsinensis</name>
    <dbReference type="NCBI Taxonomy" id="425677"/>
    <lineage>
        <taxon>Bacteria</taxon>
        <taxon>Pseudomonadati</taxon>
        <taxon>Pseudomonadota</taxon>
        <taxon>Alphaproteobacteria</taxon>
        <taxon>Hyphomicrobiales</taxon>
        <taxon>Xanthobacteraceae</taxon>
        <taxon>Labrys</taxon>
    </lineage>
</organism>
<evidence type="ECO:0000256" key="6">
    <source>
        <dbReference type="ARBA" id="ARBA00022692"/>
    </source>
</evidence>
<dbReference type="InterPro" id="IPR001851">
    <property type="entry name" value="ABC_transp_permease"/>
</dbReference>
<evidence type="ECO:0000313" key="16">
    <source>
        <dbReference type="EMBL" id="MDQ0468099.1"/>
    </source>
</evidence>
<dbReference type="PANTHER" id="PTHR43790">
    <property type="entry name" value="CARBOHYDRATE TRANSPORT ATP-BINDING PROTEIN MG119-RELATED"/>
    <property type="match status" value="1"/>
</dbReference>
<evidence type="ECO:0000259" key="15">
    <source>
        <dbReference type="PROSITE" id="PS50893"/>
    </source>
</evidence>
<reference evidence="16 17" key="1">
    <citation type="submission" date="2023-07" db="EMBL/GenBank/DDBJ databases">
        <title>Genomic Encyclopedia of Type Strains, Phase IV (KMG-IV): sequencing the most valuable type-strain genomes for metagenomic binning, comparative biology and taxonomic classification.</title>
        <authorList>
            <person name="Goeker M."/>
        </authorList>
    </citation>
    <scope>NUCLEOTIDE SEQUENCE [LARGE SCALE GENOMIC DNA]</scope>
    <source>
        <strain evidence="16 17">DSM 19619</strain>
    </source>
</reference>
<evidence type="ECO:0000256" key="9">
    <source>
        <dbReference type="ARBA" id="ARBA00022840"/>
    </source>
</evidence>
<evidence type="ECO:0000256" key="2">
    <source>
        <dbReference type="ARBA" id="ARBA00005417"/>
    </source>
</evidence>
<dbReference type="Proteomes" id="UP001242480">
    <property type="component" value="Unassembled WGS sequence"/>
</dbReference>
<evidence type="ECO:0000256" key="11">
    <source>
        <dbReference type="ARBA" id="ARBA00022989"/>
    </source>
</evidence>
<dbReference type="InterPro" id="IPR027417">
    <property type="entry name" value="P-loop_NTPase"/>
</dbReference>
<feature type="transmembrane region" description="Helical" evidence="14">
    <location>
        <begin position="663"/>
        <end position="683"/>
    </location>
</feature>
<dbReference type="Pfam" id="PF02653">
    <property type="entry name" value="BPD_transp_2"/>
    <property type="match status" value="1"/>
</dbReference>
<evidence type="ECO:0000256" key="4">
    <source>
        <dbReference type="ARBA" id="ARBA00022475"/>
    </source>
</evidence>
<evidence type="ECO:0000256" key="10">
    <source>
        <dbReference type="ARBA" id="ARBA00022967"/>
    </source>
</evidence>
<evidence type="ECO:0000313" key="17">
    <source>
        <dbReference type="Proteomes" id="UP001242480"/>
    </source>
</evidence>
<evidence type="ECO:0000256" key="5">
    <source>
        <dbReference type="ARBA" id="ARBA00022597"/>
    </source>
</evidence>
<keyword evidence="12 14" id="KW-0472">Membrane</keyword>
<dbReference type="Gene3D" id="3.40.50.300">
    <property type="entry name" value="P-loop containing nucleotide triphosphate hydrolases"/>
    <property type="match status" value="2"/>
</dbReference>